<keyword evidence="4" id="KW-1185">Reference proteome</keyword>
<name>A0A2M9ZQ65_9LEPT</name>
<keyword evidence="1" id="KW-0472">Membrane</keyword>
<dbReference type="EMBL" id="NPDZ01000002">
    <property type="protein sequence ID" value="PJZ74165.1"/>
    <property type="molecule type" value="Genomic_DNA"/>
</dbReference>
<feature type="transmembrane region" description="Helical" evidence="1">
    <location>
        <begin position="45"/>
        <end position="65"/>
    </location>
</feature>
<keyword evidence="1" id="KW-1133">Transmembrane helix</keyword>
<accession>A0A2M9ZQ65</accession>
<evidence type="ECO:0000313" key="2">
    <source>
        <dbReference type="EMBL" id="PJZ68240.1"/>
    </source>
</evidence>
<comment type="caution">
    <text evidence="3">The sequence shown here is derived from an EMBL/GenBank/DDBJ whole genome shotgun (WGS) entry which is preliminary data.</text>
</comment>
<evidence type="ECO:0000313" key="3">
    <source>
        <dbReference type="EMBL" id="PJZ74165.1"/>
    </source>
</evidence>
<protein>
    <submittedName>
        <fullName evidence="3">Uncharacterized protein</fullName>
    </submittedName>
</protein>
<proteinExistence type="predicted"/>
<feature type="transmembrane region" description="Helical" evidence="1">
    <location>
        <begin position="20"/>
        <end position="39"/>
    </location>
</feature>
<dbReference type="Proteomes" id="UP000231962">
    <property type="component" value="Unassembled WGS sequence"/>
</dbReference>
<dbReference type="OrthoDB" id="344943at2"/>
<evidence type="ECO:0000313" key="5">
    <source>
        <dbReference type="Proteomes" id="UP000231990"/>
    </source>
</evidence>
<reference evidence="4 5" key="1">
    <citation type="submission" date="2017-07" db="EMBL/GenBank/DDBJ databases">
        <title>Leptospira spp. isolated from tropical soils.</title>
        <authorList>
            <person name="Thibeaux R."/>
            <person name="Iraola G."/>
            <person name="Ferres I."/>
            <person name="Bierque E."/>
            <person name="Girault D."/>
            <person name="Soupe-Gilbert M.-E."/>
            <person name="Picardeau M."/>
            <person name="Goarant C."/>
        </authorList>
    </citation>
    <scope>NUCLEOTIDE SEQUENCE [LARGE SCALE GENOMIC DNA]</scope>
    <source>
        <strain evidence="3 5">FH1-B-B1</strain>
        <strain evidence="2 4">FH1-B-C1</strain>
    </source>
</reference>
<dbReference type="AlphaFoldDB" id="A0A2M9ZQ65"/>
<organism evidence="3 5">
    <name type="scientific">Leptospira perolatii</name>
    <dbReference type="NCBI Taxonomy" id="2023191"/>
    <lineage>
        <taxon>Bacteria</taxon>
        <taxon>Pseudomonadati</taxon>
        <taxon>Spirochaetota</taxon>
        <taxon>Spirochaetia</taxon>
        <taxon>Leptospirales</taxon>
        <taxon>Leptospiraceae</taxon>
        <taxon>Leptospira</taxon>
    </lineage>
</organism>
<feature type="transmembrane region" description="Helical" evidence="1">
    <location>
        <begin position="186"/>
        <end position="203"/>
    </location>
</feature>
<dbReference type="RefSeq" id="WP_100715328.1">
    <property type="nucleotide sequence ID" value="NZ_NPDY01000028.1"/>
</dbReference>
<evidence type="ECO:0000313" key="4">
    <source>
        <dbReference type="Proteomes" id="UP000231962"/>
    </source>
</evidence>
<dbReference type="Proteomes" id="UP000231990">
    <property type="component" value="Unassembled WGS sequence"/>
</dbReference>
<gene>
    <name evidence="2" type="ORF">CH360_17135</name>
    <name evidence="3" type="ORF">CH373_04410</name>
</gene>
<sequence>MSQYSYDLESFRKKLQLRTAMVVLIFLLFMGWNFFQVPAENKSSFLGIFLPISGVLVILLIKNYTKQLKILKGAKIEIDSKSIKQWTQQGQCMETDFKEVQQIEKDTFRGYPRILLVTKQGTYIPLLNLENSDQFLSELESKTRLKAKIFSEETKVAVWKTAIAFLPSIGIAVAVFSGLTGLKSDAIFLVLTLNALLYILSLPKDRLETGTKARRRWIFILLILFLAQIINYFGLL</sequence>
<feature type="transmembrane region" description="Helical" evidence="1">
    <location>
        <begin position="215"/>
        <end position="235"/>
    </location>
</feature>
<feature type="transmembrane region" description="Helical" evidence="1">
    <location>
        <begin position="156"/>
        <end position="180"/>
    </location>
</feature>
<evidence type="ECO:0000256" key="1">
    <source>
        <dbReference type="SAM" id="Phobius"/>
    </source>
</evidence>
<dbReference type="EMBL" id="NPDY01000028">
    <property type="protein sequence ID" value="PJZ68240.1"/>
    <property type="molecule type" value="Genomic_DNA"/>
</dbReference>
<keyword evidence="1" id="KW-0812">Transmembrane</keyword>